<evidence type="ECO:0000313" key="3">
    <source>
        <dbReference type="Proteomes" id="UP001595445"/>
    </source>
</evidence>
<gene>
    <name evidence="2" type="ORF">ACFOD6_04670</name>
</gene>
<proteinExistence type="predicted"/>
<sequence length="75" mass="8692">MPENQARTRAPSRLRFAFLVFLGVYPLVSLLQAVILPLTDGWPMLLRNLVFVPMMVICMVWGLIPFIQTRLRHLL</sequence>
<evidence type="ECO:0000313" key="2">
    <source>
        <dbReference type="EMBL" id="MFC3085339.1"/>
    </source>
</evidence>
<evidence type="ECO:0000256" key="1">
    <source>
        <dbReference type="SAM" id="Phobius"/>
    </source>
</evidence>
<comment type="caution">
    <text evidence="2">The sequence shown here is derived from an EMBL/GenBank/DDBJ whole genome shotgun (WGS) entry which is preliminary data.</text>
</comment>
<organism evidence="2 3">
    <name type="scientific">Tabrizicola soli</name>
    <dbReference type="NCBI Taxonomy" id="2185115"/>
    <lineage>
        <taxon>Bacteria</taxon>
        <taxon>Pseudomonadati</taxon>
        <taxon>Pseudomonadota</taxon>
        <taxon>Alphaproteobacteria</taxon>
        <taxon>Rhodobacterales</taxon>
        <taxon>Paracoccaceae</taxon>
        <taxon>Tabrizicola</taxon>
    </lineage>
</organism>
<keyword evidence="1" id="KW-0812">Transmembrane</keyword>
<accession>A0ABV7DRX2</accession>
<dbReference type="Proteomes" id="UP001595445">
    <property type="component" value="Unassembled WGS sequence"/>
</dbReference>
<evidence type="ECO:0008006" key="4">
    <source>
        <dbReference type="Google" id="ProtNLM"/>
    </source>
</evidence>
<feature type="transmembrane region" description="Helical" evidence="1">
    <location>
        <begin position="45"/>
        <end position="67"/>
    </location>
</feature>
<name>A0ABV7DRX2_9RHOB</name>
<keyword evidence="1" id="KW-1133">Transmembrane helix</keyword>
<protein>
    <recommendedName>
        <fullName evidence="4">DUF2842 domain-containing protein</fullName>
    </recommendedName>
</protein>
<reference evidence="3" key="1">
    <citation type="journal article" date="2019" name="Int. J. Syst. Evol. Microbiol.">
        <title>The Global Catalogue of Microorganisms (GCM) 10K type strain sequencing project: providing services to taxonomists for standard genome sequencing and annotation.</title>
        <authorList>
            <consortium name="The Broad Institute Genomics Platform"/>
            <consortium name="The Broad Institute Genome Sequencing Center for Infectious Disease"/>
            <person name="Wu L."/>
            <person name="Ma J."/>
        </authorList>
    </citation>
    <scope>NUCLEOTIDE SEQUENCE [LARGE SCALE GENOMIC DNA]</scope>
    <source>
        <strain evidence="3">KCTC 62102</strain>
    </source>
</reference>
<keyword evidence="1" id="KW-0472">Membrane</keyword>
<keyword evidence="3" id="KW-1185">Reference proteome</keyword>
<feature type="transmembrane region" description="Helical" evidence="1">
    <location>
        <begin position="16"/>
        <end position="39"/>
    </location>
</feature>
<dbReference type="RefSeq" id="WP_197647295.1">
    <property type="nucleotide sequence ID" value="NZ_JAEACP010000026.1"/>
</dbReference>
<dbReference type="EMBL" id="JBHRSM010000009">
    <property type="protein sequence ID" value="MFC3085339.1"/>
    <property type="molecule type" value="Genomic_DNA"/>
</dbReference>